<accession>A0A7G9L663</accession>
<sequence>MRVAIIYLWRHGRWPLLHRPERFTEWVQWRKLNGAAHGLELLTDKLHSKSVAAQRGGRHYCIPTLWSGTRLPDTCPAPYPVIVKTNHGCNQNRIVRCDADWLAVRRIAPRWMASAYGGWLDESAYRSARRLLLIEPFLAGPAGGRPDDYKVYVFRGRAAMVQRHVGRGGDHRWTQFDRDWVRVGGADIAVQPPTTLPAMLEAAERLGAGHDFIRVDFYEVDGKLWFGEFCLYPGSGLDPFDPPELDLALGRLWAGKGTA</sequence>
<dbReference type="KEGG" id="ssau:H8M03_11980"/>
<dbReference type="EMBL" id="CP060697">
    <property type="protein sequence ID" value="QNM84112.1"/>
    <property type="molecule type" value="Genomic_DNA"/>
</dbReference>
<dbReference type="Proteomes" id="UP000515861">
    <property type="component" value="Chromosome"/>
</dbReference>
<name>A0A7G9L663_9SPHN</name>
<dbReference type="SUPFAM" id="SSF56059">
    <property type="entry name" value="Glutathione synthetase ATP-binding domain-like"/>
    <property type="match status" value="1"/>
</dbReference>
<gene>
    <name evidence="1" type="ORF">H8M03_11980</name>
</gene>
<proteinExistence type="predicted"/>
<dbReference type="InterPro" id="IPR029465">
    <property type="entry name" value="ATPgrasp_TupA"/>
</dbReference>
<evidence type="ECO:0000313" key="1">
    <source>
        <dbReference type="EMBL" id="QNM84112.1"/>
    </source>
</evidence>
<evidence type="ECO:0000313" key="2">
    <source>
        <dbReference type="Proteomes" id="UP000515861"/>
    </source>
</evidence>
<keyword evidence="2" id="KW-1185">Reference proteome</keyword>
<protein>
    <submittedName>
        <fullName evidence="1">Polysaccharide biosynthesis protein</fullName>
    </submittedName>
</protein>
<organism evidence="1 2">
    <name type="scientific">Sphingomonas sabuli</name>
    <dbReference type="NCBI Taxonomy" id="2764186"/>
    <lineage>
        <taxon>Bacteria</taxon>
        <taxon>Pseudomonadati</taxon>
        <taxon>Pseudomonadota</taxon>
        <taxon>Alphaproteobacteria</taxon>
        <taxon>Sphingomonadales</taxon>
        <taxon>Sphingomonadaceae</taxon>
        <taxon>Sphingomonas</taxon>
    </lineage>
</organism>
<dbReference type="AlphaFoldDB" id="A0A7G9L663"/>
<dbReference type="Pfam" id="PF14305">
    <property type="entry name" value="ATPgrasp_TupA"/>
    <property type="match status" value="1"/>
</dbReference>
<reference evidence="1 2" key="1">
    <citation type="submission" date="2020-08" db="EMBL/GenBank/DDBJ databases">
        <title>Sphingomonas sp. sand1-3 16S ribosomal RNA gene Genome sequencing and assembly.</title>
        <authorList>
            <person name="Kang M."/>
        </authorList>
    </citation>
    <scope>NUCLEOTIDE SEQUENCE [LARGE SCALE GENOMIC DNA]</scope>
    <source>
        <strain evidence="2">sand1-3</strain>
    </source>
</reference>